<accession>A0A0D3BYU7</accession>
<evidence type="ECO:0000313" key="1">
    <source>
        <dbReference type="EnsemblPlants" id="Bo4g129500.1"/>
    </source>
</evidence>
<dbReference type="Proteomes" id="UP000032141">
    <property type="component" value="Chromosome C4"/>
</dbReference>
<reference evidence="1" key="2">
    <citation type="submission" date="2015-03" db="UniProtKB">
        <authorList>
            <consortium name="EnsemblPlants"/>
        </authorList>
    </citation>
    <scope>IDENTIFICATION</scope>
</reference>
<dbReference type="OMA" id="CCIRTRI"/>
<dbReference type="HOGENOM" id="CLU_2253869_0_0_1"/>
<proteinExistence type="predicted"/>
<dbReference type="EnsemblPlants" id="Bo4g129500.1">
    <property type="protein sequence ID" value="Bo4g129500.1"/>
    <property type="gene ID" value="Bo4g129500"/>
</dbReference>
<organism evidence="1 2">
    <name type="scientific">Brassica oleracea var. oleracea</name>
    <dbReference type="NCBI Taxonomy" id="109376"/>
    <lineage>
        <taxon>Eukaryota</taxon>
        <taxon>Viridiplantae</taxon>
        <taxon>Streptophyta</taxon>
        <taxon>Embryophyta</taxon>
        <taxon>Tracheophyta</taxon>
        <taxon>Spermatophyta</taxon>
        <taxon>Magnoliopsida</taxon>
        <taxon>eudicotyledons</taxon>
        <taxon>Gunneridae</taxon>
        <taxon>Pentapetalae</taxon>
        <taxon>rosids</taxon>
        <taxon>malvids</taxon>
        <taxon>Brassicales</taxon>
        <taxon>Brassicaceae</taxon>
        <taxon>Brassiceae</taxon>
        <taxon>Brassica</taxon>
    </lineage>
</organism>
<protein>
    <submittedName>
        <fullName evidence="1">Uncharacterized protein</fullName>
    </submittedName>
</protein>
<sequence>MLVAGLGDAMRCNAAAFQPIFIFTFGGVEYSYSSVLDLGQICLSILMSLCHYKSSVFIGFMLRIGTLSPCWVLAESLCAQSIRGGPGFIHCVGTEIRTVDFLLN</sequence>
<dbReference type="AlphaFoldDB" id="A0A0D3BYU7"/>
<dbReference type="Gramene" id="Bo4g129500.1">
    <property type="protein sequence ID" value="Bo4g129500.1"/>
    <property type="gene ID" value="Bo4g129500"/>
</dbReference>
<reference evidence="1 2" key="1">
    <citation type="journal article" date="2014" name="Genome Biol.">
        <title>Transcriptome and methylome profiling reveals relics of genome dominance in the mesopolyploid Brassica oleracea.</title>
        <authorList>
            <person name="Parkin I.A."/>
            <person name="Koh C."/>
            <person name="Tang H."/>
            <person name="Robinson S.J."/>
            <person name="Kagale S."/>
            <person name="Clarke W.E."/>
            <person name="Town C.D."/>
            <person name="Nixon J."/>
            <person name="Krishnakumar V."/>
            <person name="Bidwell S.L."/>
            <person name="Denoeud F."/>
            <person name="Belcram H."/>
            <person name="Links M.G."/>
            <person name="Just J."/>
            <person name="Clarke C."/>
            <person name="Bender T."/>
            <person name="Huebert T."/>
            <person name="Mason A.S."/>
            <person name="Pires J.C."/>
            <person name="Barker G."/>
            <person name="Moore J."/>
            <person name="Walley P.G."/>
            <person name="Manoli S."/>
            <person name="Batley J."/>
            <person name="Edwards D."/>
            <person name="Nelson M.N."/>
            <person name="Wang X."/>
            <person name="Paterson A.H."/>
            <person name="King G."/>
            <person name="Bancroft I."/>
            <person name="Chalhoub B."/>
            <person name="Sharpe A.G."/>
        </authorList>
    </citation>
    <scope>NUCLEOTIDE SEQUENCE</scope>
    <source>
        <strain evidence="1 2">cv. TO1000</strain>
    </source>
</reference>
<evidence type="ECO:0000313" key="2">
    <source>
        <dbReference type="Proteomes" id="UP000032141"/>
    </source>
</evidence>
<keyword evidence="2" id="KW-1185">Reference proteome</keyword>
<name>A0A0D3BYU7_BRAOL</name>